<dbReference type="InterPro" id="IPR030482">
    <property type="entry name" value="PDRG1"/>
</dbReference>
<dbReference type="PANTHER" id="PTHR21162:SF0">
    <property type="entry name" value="P53 AND DNA DAMAGE-REGULATED PROTEIN 1"/>
    <property type="match status" value="1"/>
</dbReference>
<dbReference type="OMA" id="AMGERDS"/>
<dbReference type="PANTHER" id="PTHR21162">
    <property type="entry name" value="P53 AND DNA DAMAGE-REGULATED PROTEIN"/>
    <property type="match status" value="1"/>
</dbReference>
<reference evidence="10" key="1">
    <citation type="submission" date="2018-04" db="EMBL/GenBank/DDBJ databases">
        <authorList>
            <person name="Go L.Y."/>
            <person name="Mitchell J.A."/>
        </authorList>
    </citation>
    <scope>NUCLEOTIDE SEQUENCE</scope>
    <source>
        <tissue evidence="10">Whole organism</tissue>
    </source>
</reference>
<dbReference type="GO" id="GO:0016272">
    <property type="term" value="C:prefoldin complex"/>
    <property type="evidence" value="ECO:0007669"/>
    <property type="project" value="InterPro"/>
</dbReference>
<evidence type="ECO:0000313" key="10">
    <source>
        <dbReference type="EMBL" id="SSX05770.1"/>
    </source>
</evidence>
<evidence type="ECO:0000256" key="5">
    <source>
        <dbReference type="ARBA" id="ARBA00016313"/>
    </source>
</evidence>
<evidence type="ECO:0000256" key="4">
    <source>
        <dbReference type="ARBA" id="ARBA00011695"/>
    </source>
</evidence>
<comment type="subcellular location">
    <subcellularLocation>
        <location evidence="2">Cytoplasm</location>
    </subcellularLocation>
</comment>
<dbReference type="GO" id="GO:0006457">
    <property type="term" value="P:protein folding"/>
    <property type="evidence" value="ECO:0007669"/>
    <property type="project" value="InterPro"/>
</dbReference>
<dbReference type="Pfam" id="PF01920">
    <property type="entry name" value="Prefoldin_2"/>
    <property type="match status" value="1"/>
</dbReference>
<evidence type="ECO:0000313" key="11">
    <source>
        <dbReference type="EMBL" id="SSX26129.1"/>
    </source>
</evidence>
<evidence type="ECO:0000256" key="8">
    <source>
        <dbReference type="ARBA" id="ARBA00026022"/>
    </source>
</evidence>
<dbReference type="VEuPathDB" id="VectorBase:CSON013128"/>
<dbReference type="EMBL" id="UFQT01000651">
    <property type="protein sequence ID" value="SSX26129.1"/>
    <property type="molecule type" value="Genomic_DNA"/>
</dbReference>
<feature type="transmembrane region" description="Helical" evidence="9">
    <location>
        <begin position="6"/>
        <end position="26"/>
    </location>
</feature>
<protein>
    <recommendedName>
        <fullName evidence="5">p53 and DNA damage-regulated protein 1</fullName>
    </recommendedName>
</protein>
<keyword evidence="9" id="KW-0472">Membrane</keyword>
<evidence type="ECO:0000256" key="3">
    <source>
        <dbReference type="ARBA" id="ARBA00008045"/>
    </source>
</evidence>
<evidence type="ECO:0000256" key="2">
    <source>
        <dbReference type="ARBA" id="ARBA00004496"/>
    </source>
</evidence>
<dbReference type="Gene3D" id="1.10.287.370">
    <property type="match status" value="1"/>
</dbReference>
<keyword evidence="9" id="KW-0812">Transmembrane</keyword>
<reference evidence="11" key="2">
    <citation type="submission" date="2018-07" db="EMBL/GenBank/DDBJ databases">
        <authorList>
            <person name="Quirk P.G."/>
            <person name="Krulwich T.A."/>
        </authorList>
    </citation>
    <scope>NUCLEOTIDE SEQUENCE</scope>
</reference>
<keyword evidence="9" id="KW-1133">Transmembrane helix</keyword>
<dbReference type="Pfam" id="PF15879">
    <property type="entry name" value="MWFE"/>
    <property type="match status" value="1"/>
</dbReference>
<dbReference type="GO" id="GO:0005737">
    <property type="term" value="C:cytoplasm"/>
    <property type="evidence" value="ECO:0007669"/>
    <property type="project" value="UniProtKB-SubCell"/>
</dbReference>
<comment type="subunit">
    <text evidence="4">Heterohexamer of two PFD-alpha type and four PFD-beta type subunits.</text>
</comment>
<evidence type="ECO:0000256" key="6">
    <source>
        <dbReference type="ARBA" id="ARBA00022490"/>
    </source>
</evidence>
<dbReference type="EMBL" id="UFQS01000651">
    <property type="protein sequence ID" value="SSX05770.1"/>
    <property type="molecule type" value="Genomic_DNA"/>
</dbReference>
<dbReference type="InterPro" id="IPR002777">
    <property type="entry name" value="PFD_beta-like"/>
</dbReference>
<proteinExistence type="inferred from homology"/>
<evidence type="ECO:0000256" key="9">
    <source>
        <dbReference type="SAM" id="Phobius"/>
    </source>
</evidence>
<name>A0A336KXV9_CULSO</name>
<keyword evidence="7" id="KW-0143">Chaperone</keyword>
<accession>A0A336KXV9</accession>
<comment type="subunit">
    <text evidence="8">Component of the PAQosome complex which is responsible for the biogenesis of several protein complexes and which consists of R2TP complex members RUVBL1, RUVBL2, RPAP3 and PIH1D1, URI complex members PFDN2, PFDN6, PDRG1, UXT and URI1 as well as ASDURF, POLR2E and DNAAF10/WDR92.</text>
</comment>
<dbReference type="InterPro" id="IPR009053">
    <property type="entry name" value="Prefoldin"/>
</dbReference>
<evidence type="ECO:0000256" key="7">
    <source>
        <dbReference type="ARBA" id="ARBA00023186"/>
    </source>
</evidence>
<dbReference type="SUPFAM" id="SSF46579">
    <property type="entry name" value="Prefoldin"/>
    <property type="match status" value="1"/>
</dbReference>
<dbReference type="CDD" id="cd22860">
    <property type="entry name" value="PDRG1"/>
    <property type="match status" value="1"/>
</dbReference>
<sequence length="151" mass="17253">MWFEVLPSAGVIFVMMAIPGYALYGLHKLGLGNTEKIGDKILANKKKLVDLSQNSEDTREAIRELRKCPDENKAWISCSGMMIKMPKENAMKLLKKDQTTLENEIKDIHSENKLLVHRSRDLEKSSPKTAFDLKPLSHKEIQGFRQNLPNF</sequence>
<comment type="similarity">
    <text evidence="3">Belongs to the prefoldin subunit beta family.</text>
</comment>
<dbReference type="InterPro" id="IPR017384">
    <property type="entry name" value="NADH_Ub_cplx-1_asu_su-1"/>
</dbReference>
<keyword evidence="6" id="KW-0963">Cytoplasm</keyword>
<organism evidence="10">
    <name type="scientific">Culicoides sonorensis</name>
    <name type="common">Biting midge</name>
    <dbReference type="NCBI Taxonomy" id="179676"/>
    <lineage>
        <taxon>Eukaryota</taxon>
        <taxon>Metazoa</taxon>
        <taxon>Ecdysozoa</taxon>
        <taxon>Arthropoda</taxon>
        <taxon>Hexapoda</taxon>
        <taxon>Insecta</taxon>
        <taxon>Pterygota</taxon>
        <taxon>Neoptera</taxon>
        <taxon>Endopterygota</taxon>
        <taxon>Diptera</taxon>
        <taxon>Nematocera</taxon>
        <taxon>Chironomoidea</taxon>
        <taxon>Ceratopogonidae</taxon>
        <taxon>Ceratopogoninae</taxon>
        <taxon>Culicoides</taxon>
        <taxon>Monoculicoides</taxon>
    </lineage>
</organism>
<comment type="function">
    <text evidence="1">May play a role in chaperone-mediated protein folding.</text>
</comment>
<dbReference type="GO" id="GO:0051082">
    <property type="term" value="F:unfolded protein binding"/>
    <property type="evidence" value="ECO:0007669"/>
    <property type="project" value="InterPro"/>
</dbReference>
<gene>
    <name evidence="10" type="primary">CSON013128</name>
</gene>
<evidence type="ECO:0000256" key="1">
    <source>
        <dbReference type="ARBA" id="ARBA00003581"/>
    </source>
</evidence>
<dbReference type="AlphaFoldDB" id="A0A336KXV9"/>